<dbReference type="Proteomes" id="UP000015530">
    <property type="component" value="Unassembled WGS sequence"/>
</dbReference>
<evidence type="ECO:0000313" key="2">
    <source>
        <dbReference type="EMBL" id="EQB43661.1"/>
    </source>
</evidence>
<feature type="region of interest" description="Disordered" evidence="1">
    <location>
        <begin position="1"/>
        <end position="30"/>
    </location>
</feature>
<sequence>MVRRRSIASQETVLAATPSPASAAGSGSQQFALTSGHLAMAAAQDSSGRL</sequence>
<dbReference type="AlphaFoldDB" id="T0KWD9"/>
<gene>
    <name evidence="2" type="ORF">CGLO_17658</name>
</gene>
<evidence type="ECO:0000313" key="3">
    <source>
        <dbReference type="Proteomes" id="UP000015530"/>
    </source>
</evidence>
<comment type="caution">
    <text evidence="2">The sequence shown here is derived from an EMBL/GenBank/DDBJ whole genome shotgun (WGS) entry which is preliminary data.</text>
</comment>
<dbReference type="HOGENOM" id="CLU_3124933_0_0_1"/>
<proteinExistence type="predicted"/>
<reference evidence="3" key="1">
    <citation type="journal article" date="2013" name="Mol. Plant Microbe Interact.">
        <title>Global aspects of pacC regulation of pathogenicity genes in Colletotrichum gloeosporioides as revealed by transcriptome analysis.</title>
        <authorList>
            <person name="Alkan N."/>
            <person name="Meng X."/>
            <person name="Friedlander G."/>
            <person name="Reuveni E."/>
            <person name="Sukno S."/>
            <person name="Sherman A."/>
            <person name="Thon M."/>
            <person name="Fluhr R."/>
            <person name="Prusky D."/>
        </authorList>
    </citation>
    <scope>NUCLEOTIDE SEQUENCE [LARGE SCALE GENOMIC DNA]</scope>
    <source>
        <strain evidence="3">Cg-14</strain>
    </source>
</reference>
<accession>T0KWD9</accession>
<dbReference type="EMBL" id="AMYD01004208">
    <property type="protein sequence ID" value="EQB43661.1"/>
    <property type="molecule type" value="Genomic_DNA"/>
</dbReference>
<organism evidence="2 3">
    <name type="scientific">Colletotrichum gloeosporioides (strain Cg-14)</name>
    <name type="common">Anthracnose fungus</name>
    <name type="synonym">Glomerella cingulata</name>
    <dbReference type="NCBI Taxonomy" id="1237896"/>
    <lineage>
        <taxon>Eukaryota</taxon>
        <taxon>Fungi</taxon>
        <taxon>Dikarya</taxon>
        <taxon>Ascomycota</taxon>
        <taxon>Pezizomycotina</taxon>
        <taxon>Sordariomycetes</taxon>
        <taxon>Hypocreomycetidae</taxon>
        <taxon>Glomerellales</taxon>
        <taxon>Glomerellaceae</taxon>
        <taxon>Colletotrichum</taxon>
        <taxon>Colletotrichum gloeosporioides species complex</taxon>
    </lineage>
</organism>
<name>T0KWD9_COLGC</name>
<protein>
    <submittedName>
        <fullName evidence="2">Uncharacterized protein</fullName>
    </submittedName>
</protein>
<evidence type="ECO:0000256" key="1">
    <source>
        <dbReference type="SAM" id="MobiDB-lite"/>
    </source>
</evidence>
<feature type="compositionally biased region" description="Low complexity" evidence="1">
    <location>
        <begin position="15"/>
        <end position="28"/>
    </location>
</feature>